<accession>A0ABS1DAP2</accession>
<evidence type="ECO:0000259" key="4">
    <source>
        <dbReference type="SMART" id="SM01008"/>
    </source>
</evidence>
<proteinExistence type="predicted"/>
<feature type="region of interest" description="Disordered" evidence="3">
    <location>
        <begin position="1"/>
        <end position="39"/>
    </location>
</feature>
<evidence type="ECO:0000256" key="2">
    <source>
        <dbReference type="ARBA" id="ARBA00023002"/>
    </source>
</evidence>
<dbReference type="InterPro" id="IPR036856">
    <property type="entry name" value="Ald_Oxase/Xan_DH_a/b_sf"/>
</dbReference>
<dbReference type="Pfam" id="PF02738">
    <property type="entry name" value="MoCoBD_1"/>
    <property type="match status" value="1"/>
</dbReference>
<dbReference type="PANTHER" id="PTHR11908:SF132">
    <property type="entry name" value="ALDEHYDE OXIDASE 1-RELATED"/>
    <property type="match status" value="1"/>
</dbReference>
<keyword evidence="6" id="KW-1185">Reference proteome</keyword>
<dbReference type="InterPro" id="IPR008274">
    <property type="entry name" value="AldOxase/xan_DH_MoCoBD1"/>
</dbReference>
<feature type="compositionally biased region" description="Low complexity" evidence="3">
    <location>
        <begin position="9"/>
        <end position="21"/>
    </location>
</feature>
<name>A0ABS1DAP2_9PROT</name>
<dbReference type="InterPro" id="IPR014309">
    <property type="entry name" value="Xanthine_DH_Mopterin-bd_su"/>
</dbReference>
<comment type="caution">
    <text evidence="5">The sequence shown here is derived from an EMBL/GenBank/DDBJ whole genome shotgun (WGS) entry which is preliminary data.</text>
</comment>
<protein>
    <submittedName>
        <fullName evidence="5">Xanthine dehydrogenase molybdopterin binding subunit</fullName>
    </submittedName>
</protein>
<reference evidence="5 6" key="1">
    <citation type="journal article" date="2020" name="Microorganisms">
        <title>Osmotic Adaptation and Compatible Solute Biosynthesis of Phototrophic Bacteria as Revealed from Genome Analyses.</title>
        <authorList>
            <person name="Imhoff J.F."/>
            <person name="Rahn T."/>
            <person name="Kunzel S."/>
            <person name="Keller A."/>
            <person name="Neulinger S.C."/>
        </authorList>
    </citation>
    <scope>NUCLEOTIDE SEQUENCE [LARGE SCALE GENOMIC DNA]</scope>
    <source>
        <strain evidence="5 6">DSM 9895</strain>
    </source>
</reference>
<dbReference type="SMART" id="SM01008">
    <property type="entry name" value="Ald_Xan_dh_C"/>
    <property type="match status" value="1"/>
</dbReference>
<feature type="domain" description="Aldehyde oxidase/xanthine dehydrogenase a/b hammerhead" evidence="4">
    <location>
        <begin position="44"/>
        <end position="151"/>
    </location>
</feature>
<dbReference type="InterPro" id="IPR037165">
    <property type="entry name" value="AldOxase/xan_DH_Mopterin-bd_sf"/>
</dbReference>
<dbReference type="EMBL" id="NRRL01000005">
    <property type="protein sequence ID" value="MBK1667289.1"/>
    <property type="molecule type" value="Genomic_DNA"/>
</dbReference>
<dbReference type="InterPro" id="IPR046867">
    <property type="entry name" value="AldOxase/xan_DH_MoCoBD2"/>
</dbReference>
<dbReference type="PANTHER" id="PTHR11908">
    <property type="entry name" value="XANTHINE DEHYDROGENASE"/>
    <property type="match status" value="1"/>
</dbReference>
<dbReference type="InterPro" id="IPR016208">
    <property type="entry name" value="Ald_Oxase/xanthine_DH-like"/>
</dbReference>
<dbReference type="NCBIfam" id="TIGR02965">
    <property type="entry name" value="xanthine_xdhB"/>
    <property type="match status" value="1"/>
</dbReference>
<keyword evidence="2" id="KW-0560">Oxidoreductase</keyword>
<keyword evidence="1" id="KW-0500">Molybdenum</keyword>
<dbReference type="Proteomes" id="UP001296873">
    <property type="component" value="Unassembled WGS sequence"/>
</dbReference>
<dbReference type="RefSeq" id="WP_200339351.1">
    <property type="nucleotide sequence ID" value="NZ_NRRL01000005.1"/>
</dbReference>
<evidence type="ECO:0000256" key="3">
    <source>
        <dbReference type="SAM" id="MobiDB-lite"/>
    </source>
</evidence>
<sequence>MTRRGPVFAPDDNAAAPARARPTARHKGGVSETAPHDSALRHVDGGAKYIDDMSEPAGCLHLALVTSEWAHARITGIDTAKALALDGVATVIAAGDIPGENDMAPVMPGEPLLPPEVAEYVGHPVAAVAAADFETARQAAKLVEVHGEPLQPVLDLDDAIAREHYLLAPIVFQRGDPGPALSEAPRRLQGGTRVGCQDHFYLETQVALAVPQEDDEMVVYSGTQHPTEVQHIVAHLLAVPHAAVQVEVRRMGGAFGGKESQASLVAGLAAVAAAKTGRPVKLRLDRDSDMLVTGKRHAFKLDWDVGFDDDGRILAVDMQLAGQCGWSVDLSPGVLSRALSHADNAYYYPHVRLTGLFCKTNTQSNTAFRGFGGPQGMLAAEAMLDAIARSLGKDPLEVRRLNLYAAPDRLLTPYHQTVEHFRIPEMIDQLVASSDYARRRAEIDRFNAGNDVIKRGLALAPVKFGISFNKPEMNQAGALVNVYTDGSVALNHGGTEMGQGVFVKVAQVVAEVFGIDLTAVRATATTTAKVPNTSPTAASSGSDLNGMAAKQAAETIRERMRAVAAEQLEADARAVTFAGNQAVAGNKTIGFGELAQACHQARVSLSSTGYYRTPKIHFDRETNRGRPFYYYAHGVAVSEVAIDTLTGEWKPLRTDILHDVGSSLNPGVDRGQIEGGFIQGLGWLTMEECVWDAEGRLLTHAPSTYKIPTARDVPRDLRIELLQNAPNEEATAFRSKAVGEPPLMLANSVWLALRDAVHACGPGGRAAALDAPATPEKILRAVEAMRP</sequence>
<evidence type="ECO:0000256" key="1">
    <source>
        <dbReference type="ARBA" id="ARBA00022505"/>
    </source>
</evidence>
<organism evidence="5 6">
    <name type="scientific">Rhodovibrio sodomensis</name>
    <dbReference type="NCBI Taxonomy" id="1088"/>
    <lineage>
        <taxon>Bacteria</taxon>
        <taxon>Pseudomonadati</taxon>
        <taxon>Pseudomonadota</taxon>
        <taxon>Alphaproteobacteria</taxon>
        <taxon>Rhodospirillales</taxon>
        <taxon>Rhodovibrionaceae</taxon>
        <taxon>Rhodovibrio</taxon>
    </lineage>
</organism>
<dbReference type="SUPFAM" id="SSF54665">
    <property type="entry name" value="CO dehydrogenase molybdoprotein N-domain-like"/>
    <property type="match status" value="1"/>
</dbReference>
<dbReference type="Pfam" id="PF20256">
    <property type="entry name" value="MoCoBD_2"/>
    <property type="match status" value="1"/>
</dbReference>
<gene>
    <name evidence="5" type="primary">xdhB</name>
    <name evidence="5" type="ORF">CKO28_04430</name>
</gene>
<evidence type="ECO:0000313" key="5">
    <source>
        <dbReference type="EMBL" id="MBK1667289.1"/>
    </source>
</evidence>
<dbReference type="Gene3D" id="3.30.365.10">
    <property type="entry name" value="Aldehyde oxidase/xanthine dehydrogenase, molybdopterin binding domain"/>
    <property type="match status" value="4"/>
</dbReference>
<dbReference type="Gene3D" id="3.90.1170.50">
    <property type="entry name" value="Aldehyde oxidase/xanthine dehydrogenase, a/b hammerhead"/>
    <property type="match status" value="1"/>
</dbReference>
<dbReference type="InterPro" id="IPR000674">
    <property type="entry name" value="Ald_Oxase/Xan_DH_a/b"/>
</dbReference>
<evidence type="ECO:0000313" key="6">
    <source>
        <dbReference type="Proteomes" id="UP001296873"/>
    </source>
</evidence>
<dbReference type="Pfam" id="PF01315">
    <property type="entry name" value="Ald_Xan_dh_C"/>
    <property type="match status" value="1"/>
</dbReference>
<dbReference type="SUPFAM" id="SSF56003">
    <property type="entry name" value="Molybdenum cofactor-binding domain"/>
    <property type="match status" value="1"/>
</dbReference>